<proteinExistence type="predicted"/>
<comment type="caution">
    <text evidence="1">The sequence shown here is derived from an EMBL/GenBank/DDBJ whole genome shotgun (WGS) entry which is preliminary data.</text>
</comment>
<sequence>MTASGLYSGVTTHTRFRPRGHRLRYAIFMLLLDLDELPALDARLKLFGQDRFSLTSFSERDHLDGSATPLKAQVEAHLAAAGIPSGGPVRLLCMPRILGGVFNPLSVYFCHRPDGALSAILYEVSNTFGERHSYLIPVQGSGVIEQNAPKAFYVSPFMDMDLAYAFRIAPPGEDVSITVDVHDAQGRVLAANFAGLRTELTDAAIWKAWLSHPLMTLGVMAAIHWEALKIWRKGEKLRPRPTAPGAPVTVVAASQVSAA</sequence>
<reference evidence="1" key="1">
    <citation type="submission" date="2021-04" db="EMBL/GenBank/DDBJ databases">
        <title>Draft genome assembly of strain Phenylobacterium sp. 20VBR1 using MiniION and Illumina platforms.</title>
        <authorList>
            <person name="Thomas F.A."/>
            <person name="Krishnan K.P."/>
            <person name="Sinha R.K."/>
        </authorList>
    </citation>
    <scope>NUCLEOTIDE SEQUENCE</scope>
    <source>
        <strain evidence="1">20VBR1</strain>
    </source>
</reference>
<keyword evidence="2" id="KW-1185">Reference proteome</keyword>
<dbReference type="PANTHER" id="PTHR33973">
    <property type="entry name" value="OS07G0153300 PROTEIN"/>
    <property type="match status" value="1"/>
</dbReference>
<dbReference type="Pfam" id="PF07103">
    <property type="entry name" value="DUF1365"/>
    <property type="match status" value="1"/>
</dbReference>
<accession>A0A941D076</accession>
<evidence type="ECO:0000313" key="1">
    <source>
        <dbReference type="EMBL" id="MBR7618493.1"/>
    </source>
</evidence>
<dbReference type="EMBL" id="JAGSGD010000001">
    <property type="protein sequence ID" value="MBR7618493.1"/>
    <property type="molecule type" value="Genomic_DNA"/>
</dbReference>
<name>A0A941D076_9CAUL</name>
<dbReference type="AlphaFoldDB" id="A0A941D076"/>
<dbReference type="RefSeq" id="WP_215338371.1">
    <property type="nucleotide sequence ID" value="NZ_JAGSGD010000001.1"/>
</dbReference>
<gene>
    <name evidence="1" type="ORF">JKL49_03750</name>
</gene>
<dbReference type="InterPro" id="IPR010775">
    <property type="entry name" value="DUF1365"/>
</dbReference>
<evidence type="ECO:0000313" key="2">
    <source>
        <dbReference type="Proteomes" id="UP000622580"/>
    </source>
</evidence>
<dbReference type="PANTHER" id="PTHR33973:SF4">
    <property type="entry name" value="OS07G0153300 PROTEIN"/>
    <property type="match status" value="1"/>
</dbReference>
<protein>
    <submittedName>
        <fullName evidence="1">DUF1365 domain-containing protein</fullName>
    </submittedName>
</protein>
<dbReference type="Proteomes" id="UP000622580">
    <property type="component" value="Unassembled WGS sequence"/>
</dbReference>
<organism evidence="1 2">
    <name type="scientific">Phenylobacterium glaciei</name>
    <dbReference type="NCBI Taxonomy" id="2803784"/>
    <lineage>
        <taxon>Bacteria</taxon>
        <taxon>Pseudomonadati</taxon>
        <taxon>Pseudomonadota</taxon>
        <taxon>Alphaproteobacteria</taxon>
        <taxon>Caulobacterales</taxon>
        <taxon>Caulobacteraceae</taxon>
        <taxon>Phenylobacterium</taxon>
    </lineage>
</organism>